<comment type="subcellular location">
    <subcellularLocation>
        <location evidence="1">Endomembrane system</location>
    </subcellularLocation>
</comment>
<evidence type="ECO:0000256" key="5">
    <source>
        <dbReference type="ARBA" id="ARBA00022989"/>
    </source>
</evidence>
<keyword evidence="12" id="KW-1185">Reference proteome</keyword>
<evidence type="ECO:0000256" key="8">
    <source>
        <dbReference type="SAM" id="Phobius"/>
    </source>
</evidence>
<dbReference type="EMBL" id="OV121134">
    <property type="protein sequence ID" value="CAH0553550.1"/>
    <property type="molecule type" value="Genomic_DNA"/>
</dbReference>
<dbReference type="GO" id="GO:0010008">
    <property type="term" value="C:endosome membrane"/>
    <property type="evidence" value="ECO:0007669"/>
    <property type="project" value="UniProtKB-SubCell"/>
</dbReference>
<evidence type="ECO:0000256" key="1">
    <source>
        <dbReference type="ARBA" id="ARBA00004308"/>
    </source>
</evidence>
<dbReference type="InterPro" id="IPR009011">
    <property type="entry name" value="Man6P_isomerase_rcpt-bd_dom_sf"/>
</dbReference>
<dbReference type="PANTHER" id="PTHR15071">
    <property type="entry name" value="MANNOSE-6-PHOSPHATE RECEPTOR FAMILY MEMBER"/>
    <property type="match status" value="1"/>
</dbReference>
<gene>
    <name evidence="11" type="ORF">MELIAE_LOCUS5512</name>
</gene>
<organism evidence="11 12">
    <name type="scientific">Brassicogethes aeneus</name>
    <name type="common">Rape pollen beetle</name>
    <name type="synonym">Meligethes aeneus</name>
    <dbReference type="NCBI Taxonomy" id="1431903"/>
    <lineage>
        <taxon>Eukaryota</taxon>
        <taxon>Metazoa</taxon>
        <taxon>Ecdysozoa</taxon>
        <taxon>Arthropoda</taxon>
        <taxon>Hexapoda</taxon>
        <taxon>Insecta</taxon>
        <taxon>Pterygota</taxon>
        <taxon>Neoptera</taxon>
        <taxon>Endopterygota</taxon>
        <taxon>Coleoptera</taxon>
        <taxon>Polyphaga</taxon>
        <taxon>Cucujiformia</taxon>
        <taxon>Nitidulidae</taxon>
        <taxon>Meligethinae</taxon>
        <taxon>Brassicogethes</taxon>
    </lineage>
</organism>
<feature type="signal peptide" evidence="9">
    <location>
        <begin position="1"/>
        <end position="21"/>
    </location>
</feature>
<reference evidence="11" key="1">
    <citation type="submission" date="2021-12" db="EMBL/GenBank/DDBJ databases">
        <authorList>
            <person name="King R."/>
        </authorList>
    </citation>
    <scope>NUCLEOTIDE SEQUENCE</scope>
</reference>
<feature type="chain" id="PRO_5040315273" description="MRH domain-containing protein" evidence="9">
    <location>
        <begin position="22"/>
        <end position="727"/>
    </location>
</feature>
<evidence type="ECO:0000256" key="9">
    <source>
        <dbReference type="SAM" id="SignalP"/>
    </source>
</evidence>
<evidence type="ECO:0000256" key="7">
    <source>
        <dbReference type="ARBA" id="ARBA00023157"/>
    </source>
</evidence>
<keyword evidence="4 9" id="KW-0732">Signal</keyword>
<name>A0A9P0FHF3_BRAAE</name>
<evidence type="ECO:0000256" key="2">
    <source>
        <dbReference type="ARBA" id="ARBA00022448"/>
    </source>
</evidence>
<keyword evidence="7" id="KW-1015">Disulfide bond</keyword>
<dbReference type="PANTHER" id="PTHR15071:SF0">
    <property type="entry name" value="MANNOSE 6-PHOSPHATE RECEPTOR-LIKE PROTEIN 1"/>
    <property type="match status" value="1"/>
</dbReference>
<evidence type="ECO:0000259" key="10">
    <source>
        <dbReference type="PROSITE" id="PS51914"/>
    </source>
</evidence>
<feature type="domain" description="MRH" evidence="10">
    <location>
        <begin position="154"/>
        <end position="288"/>
    </location>
</feature>
<keyword evidence="3 8" id="KW-0812">Transmembrane</keyword>
<evidence type="ECO:0000313" key="11">
    <source>
        <dbReference type="EMBL" id="CAH0553550.1"/>
    </source>
</evidence>
<dbReference type="OrthoDB" id="4504960at2759"/>
<dbReference type="Proteomes" id="UP001154078">
    <property type="component" value="Chromosome 3"/>
</dbReference>
<accession>A0A9P0FHF3</accession>
<dbReference type="PROSITE" id="PS51914">
    <property type="entry name" value="MRH"/>
    <property type="match status" value="2"/>
</dbReference>
<protein>
    <recommendedName>
        <fullName evidence="10">MRH domain-containing protein</fullName>
    </recommendedName>
</protein>
<dbReference type="SUPFAM" id="SSF50911">
    <property type="entry name" value="Mannose 6-phosphate receptor domain"/>
    <property type="match status" value="3"/>
</dbReference>
<evidence type="ECO:0000313" key="12">
    <source>
        <dbReference type="Proteomes" id="UP001154078"/>
    </source>
</evidence>
<dbReference type="AlphaFoldDB" id="A0A9P0FHF3"/>
<feature type="transmembrane region" description="Helical" evidence="8">
    <location>
        <begin position="684"/>
        <end position="708"/>
    </location>
</feature>
<keyword evidence="2" id="KW-0813">Transport</keyword>
<dbReference type="InterPro" id="IPR044865">
    <property type="entry name" value="MRH_dom"/>
</dbReference>
<proteinExistence type="predicted"/>
<dbReference type="Gene3D" id="2.70.130.10">
    <property type="entry name" value="Mannose-6-phosphate receptor binding domain"/>
    <property type="match status" value="3"/>
</dbReference>
<keyword evidence="6 8" id="KW-0472">Membrane</keyword>
<evidence type="ECO:0000256" key="6">
    <source>
        <dbReference type="ARBA" id="ARBA00023136"/>
    </source>
</evidence>
<dbReference type="GO" id="GO:0000139">
    <property type="term" value="C:Golgi membrane"/>
    <property type="evidence" value="ECO:0007669"/>
    <property type="project" value="UniProtKB-SubCell"/>
</dbReference>
<evidence type="ECO:0000256" key="3">
    <source>
        <dbReference type="ARBA" id="ARBA00022692"/>
    </source>
</evidence>
<evidence type="ECO:0000256" key="4">
    <source>
        <dbReference type="ARBA" id="ARBA00022729"/>
    </source>
</evidence>
<keyword evidence="5 8" id="KW-1133">Transmembrane helix</keyword>
<feature type="domain" description="MRH" evidence="10">
    <location>
        <begin position="302"/>
        <end position="434"/>
    </location>
</feature>
<dbReference type="SMART" id="SM01404">
    <property type="entry name" value="CIMR"/>
    <property type="match status" value="2"/>
</dbReference>
<sequence>MSSTHWRILKLICILLHTITALDNKTDCVENVNGKIINYRRLDKNLPIFSRSTKFNIQLCGDNNVCGENITACEVTDSILPISTKESQKVLINGNKVVIHGSFKKKDKPKKFIMNINCNWETDISNVTYHEVSKQGKTYLFQMESNIGCVKNIPSCLFYDGKYKYDFTLLNKPEGWDVSGNVNLSINVCGPLQGPQINLKCNKSESQACDISKDLNMGSIFSPFEIEDNAIKLKIYDGNVCNWKTLKKYSTIINFYCSFKEKGPLFEKYSTSECTNYIIWHTPRACPKLNETCKLGTVVQESECTNKIGKKVYNLINLKGVKMVYNAKSNKDYFFNVCELLVDSTKCLETSYVLLADKNEPNIKYQTVSLGRKKTISEDQNGLLVKFTDGDLCDFDPMQTMVHIKCSDKNSLNLINDNNCTKEFLWNTPYVCDASENKTKCEITADIGETLSLDFFPLKNFEINNNNKTYQINYCEDNYTTCLKGNCNSSVLSRTYITSTSPNYILFHLNRNCTFSDDFNKIILNLYCDMKAYNDLYDFKYKKNCNVYVSLTSNYVCKFNEILKAKQYDNMKIEKKCNVSSNETGYILDINSLNGIEVLQLKKCPLININHTSKSLQLIYKTDIACILNKKPRHVNYTIVVKCFNETETVFKSSQVCLDTSEVKSTEACKLFFPFENTKSHIPVAGIIGGILAVIIFLGGAILGIILLKRREQTGSYLGLYIKDVDL</sequence>